<dbReference type="InterPro" id="IPR001436">
    <property type="entry name" value="Alpha-crystallin/sHSP_animal"/>
</dbReference>
<dbReference type="PROSITE" id="PS01031">
    <property type="entry name" value="SHSP"/>
    <property type="match status" value="2"/>
</dbReference>
<evidence type="ECO:0000256" key="2">
    <source>
        <dbReference type="RuleBase" id="RU003616"/>
    </source>
</evidence>
<evidence type="ECO:0000259" key="4">
    <source>
        <dbReference type="PROSITE" id="PS01031"/>
    </source>
</evidence>
<evidence type="ECO:0000256" key="3">
    <source>
        <dbReference type="SAM" id="MobiDB-lite"/>
    </source>
</evidence>
<organism evidence="5 6">
    <name type="scientific">Lymnaea stagnalis</name>
    <name type="common">Great pond snail</name>
    <name type="synonym">Helix stagnalis</name>
    <dbReference type="NCBI Taxonomy" id="6523"/>
    <lineage>
        <taxon>Eukaryota</taxon>
        <taxon>Metazoa</taxon>
        <taxon>Spiralia</taxon>
        <taxon>Lophotrochozoa</taxon>
        <taxon>Mollusca</taxon>
        <taxon>Gastropoda</taxon>
        <taxon>Heterobranchia</taxon>
        <taxon>Euthyneura</taxon>
        <taxon>Panpulmonata</taxon>
        <taxon>Hygrophila</taxon>
        <taxon>Lymnaeoidea</taxon>
        <taxon>Lymnaeidae</taxon>
        <taxon>Lymnaea</taxon>
    </lineage>
</organism>
<evidence type="ECO:0000313" key="5">
    <source>
        <dbReference type="EMBL" id="CAL1533512.1"/>
    </source>
</evidence>
<comment type="similarity">
    <text evidence="1 2">Belongs to the small heat shock protein (HSP20) family.</text>
</comment>
<dbReference type="PANTHER" id="PTHR45640:SF26">
    <property type="entry name" value="RE23625P"/>
    <property type="match status" value="1"/>
</dbReference>
<dbReference type="Gene3D" id="2.60.40.790">
    <property type="match status" value="2"/>
</dbReference>
<reference evidence="5 6" key="1">
    <citation type="submission" date="2024-04" db="EMBL/GenBank/DDBJ databases">
        <authorList>
            <consortium name="Genoscope - CEA"/>
            <person name="William W."/>
        </authorList>
    </citation>
    <scope>NUCLEOTIDE SEQUENCE [LARGE SCALE GENOMIC DNA]</scope>
</reference>
<dbReference type="Pfam" id="PF00011">
    <property type="entry name" value="HSP20"/>
    <property type="match status" value="2"/>
</dbReference>
<feature type="region of interest" description="Disordered" evidence="3">
    <location>
        <begin position="25"/>
        <end position="46"/>
    </location>
</feature>
<dbReference type="GO" id="GO:0051082">
    <property type="term" value="F:unfolded protein binding"/>
    <property type="evidence" value="ECO:0007669"/>
    <property type="project" value="TreeGrafter"/>
</dbReference>
<dbReference type="GO" id="GO:0042026">
    <property type="term" value="P:protein refolding"/>
    <property type="evidence" value="ECO:0007669"/>
    <property type="project" value="TreeGrafter"/>
</dbReference>
<dbReference type="GO" id="GO:0005634">
    <property type="term" value="C:nucleus"/>
    <property type="evidence" value="ECO:0007669"/>
    <property type="project" value="TreeGrafter"/>
</dbReference>
<proteinExistence type="inferred from homology"/>
<comment type="caution">
    <text evidence="5">The sequence shown here is derived from an EMBL/GenBank/DDBJ whole genome shotgun (WGS) entry which is preliminary data.</text>
</comment>
<dbReference type="CDD" id="cd06526">
    <property type="entry name" value="metazoan_ACD"/>
    <property type="match status" value="2"/>
</dbReference>
<dbReference type="InterPro" id="IPR008978">
    <property type="entry name" value="HSP20-like_chaperone"/>
</dbReference>
<name>A0AAV2HI05_LYMST</name>
<protein>
    <recommendedName>
        <fullName evidence="4">SHSP domain-containing protein</fullName>
    </recommendedName>
</protein>
<sequence length="396" mass="45129">MAMKRRDSDVEASANTERISFKFLSSSVTGPSRVDQGKRKTRTVFGNNSISDCDCVRRKKAKEEEVPRGKMAQPQRTYISEIHVPIKQDDMSFQDRQIKQWGDMESRMQERRKLWEDEFERMRQEFFTLKPTGKSPQALTSMNLDTGMKSMFETDADGVQRFKVRFDVTEFQPEEIQVKVQENKLIVNAKHEEKSAQTSVSREYSRQVDIPSSVDQEKMQCVLSKDGILSVDAPLTQPSLTGSDAIFPIKSASPMKSLDLATPVKNPIITEADGSRKLRLQVDIGEFKPEDVVVKTMDRKLIVHAEHEEKTSGRTLHKEFNKEYDLPESVDPSTIQAYIADDKQLTIEAPLKPVQRKVYSVTQSQDVRKVVVTKESSVTITDGQNRPVVTISVHRK</sequence>
<feature type="domain" description="SHSP" evidence="4">
    <location>
        <begin position="259"/>
        <end position="364"/>
    </location>
</feature>
<evidence type="ECO:0000256" key="1">
    <source>
        <dbReference type="PROSITE-ProRule" id="PRU00285"/>
    </source>
</evidence>
<dbReference type="PRINTS" id="PR00299">
    <property type="entry name" value="ACRYSTALLIN"/>
</dbReference>
<feature type="domain" description="SHSP" evidence="4">
    <location>
        <begin position="143"/>
        <end position="252"/>
    </location>
</feature>
<dbReference type="Proteomes" id="UP001497497">
    <property type="component" value="Unassembled WGS sequence"/>
</dbReference>
<dbReference type="InterPro" id="IPR002068">
    <property type="entry name" value="A-crystallin/Hsp20_dom"/>
</dbReference>
<dbReference type="GO" id="GO:0005737">
    <property type="term" value="C:cytoplasm"/>
    <property type="evidence" value="ECO:0007669"/>
    <property type="project" value="TreeGrafter"/>
</dbReference>
<evidence type="ECO:0000313" key="6">
    <source>
        <dbReference type="Proteomes" id="UP001497497"/>
    </source>
</evidence>
<dbReference type="SUPFAM" id="SSF49764">
    <property type="entry name" value="HSP20-like chaperones"/>
    <property type="match status" value="2"/>
</dbReference>
<gene>
    <name evidence="5" type="ORF">GSLYS_00007472001</name>
</gene>
<dbReference type="PANTHER" id="PTHR45640">
    <property type="entry name" value="HEAT SHOCK PROTEIN HSP-12.2-RELATED"/>
    <property type="match status" value="1"/>
</dbReference>
<dbReference type="GO" id="GO:0009408">
    <property type="term" value="P:response to heat"/>
    <property type="evidence" value="ECO:0007669"/>
    <property type="project" value="TreeGrafter"/>
</dbReference>
<keyword evidence="6" id="KW-1185">Reference proteome</keyword>
<dbReference type="EMBL" id="CAXITT010000144">
    <property type="protein sequence ID" value="CAL1533512.1"/>
    <property type="molecule type" value="Genomic_DNA"/>
</dbReference>
<accession>A0AAV2HI05</accession>
<dbReference type="AlphaFoldDB" id="A0AAV2HI05"/>